<dbReference type="AlphaFoldDB" id="A0A0G0VX57"/>
<dbReference type="Proteomes" id="UP000034493">
    <property type="component" value="Unassembled WGS sequence"/>
</dbReference>
<keyword evidence="1" id="KW-0472">Membrane</keyword>
<keyword evidence="1" id="KW-1133">Transmembrane helix</keyword>
<accession>A0A0G0VX57</accession>
<name>A0A0G0VX57_9BACT</name>
<organism evidence="2 3">
    <name type="scientific">Candidatus Curtissbacteria bacterium GW2011_GWA2_41_24</name>
    <dbReference type="NCBI Taxonomy" id="1618411"/>
    <lineage>
        <taxon>Bacteria</taxon>
        <taxon>Candidatus Curtissiibacteriota</taxon>
    </lineage>
</organism>
<keyword evidence="1" id="KW-0812">Transmembrane</keyword>
<feature type="transmembrane region" description="Helical" evidence="1">
    <location>
        <begin position="77"/>
        <end position="106"/>
    </location>
</feature>
<feature type="transmembrane region" description="Helical" evidence="1">
    <location>
        <begin position="39"/>
        <end position="57"/>
    </location>
</feature>
<evidence type="ECO:0000313" key="3">
    <source>
        <dbReference type="Proteomes" id="UP000034493"/>
    </source>
</evidence>
<protein>
    <submittedName>
        <fullName evidence="2">Uncharacterized protein</fullName>
    </submittedName>
</protein>
<proteinExistence type="predicted"/>
<sequence>MNIFFNAIISVVLGFIIGSIVAWLNCFGEPSDSLCSLRFIIFSPILTLVFFIIFWIYSFFFRTPDTSENRREGFKKLFIGIGLTLLLIAVFFMIMLAPGFLSYFFIR</sequence>
<dbReference type="EMBL" id="LCBC01000008">
    <property type="protein sequence ID" value="KKS04272.1"/>
    <property type="molecule type" value="Genomic_DNA"/>
</dbReference>
<feature type="transmembrane region" description="Helical" evidence="1">
    <location>
        <begin position="6"/>
        <end position="27"/>
    </location>
</feature>
<comment type="caution">
    <text evidence="2">The sequence shown here is derived from an EMBL/GenBank/DDBJ whole genome shotgun (WGS) entry which is preliminary data.</text>
</comment>
<evidence type="ECO:0000313" key="2">
    <source>
        <dbReference type="EMBL" id="KKS04272.1"/>
    </source>
</evidence>
<reference evidence="2 3" key="1">
    <citation type="journal article" date="2015" name="Nature">
        <title>rRNA introns, odd ribosomes, and small enigmatic genomes across a large radiation of phyla.</title>
        <authorList>
            <person name="Brown C.T."/>
            <person name="Hug L.A."/>
            <person name="Thomas B.C."/>
            <person name="Sharon I."/>
            <person name="Castelle C.J."/>
            <person name="Singh A."/>
            <person name="Wilkins M.J."/>
            <person name="Williams K.H."/>
            <person name="Banfield J.F."/>
        </authorList>
    </citation>
    <scope>NUCLEOTIDE SEQUENCE [LARGE SCALE GENOMIC DNA]</scope>
</reference>
<gene>
    <name evidence="2" type="ORF">UU56_C0008G0079</name>
</gene>
<evidence type="ECO:0000256" key="1">
    <source>
        <dbReference type="SAM" id="Phobius"/>
    </source>
</evidence>